<sequence>MVNDARVPNPKRRRPEEMTNIPPAHYSRYALSTLLAEKPRVSEANLPAIERMIAQKAKKANFEEVPQTLAEWQAAREKMGVPKRAPQRKYVEGSPALHTLLAQKKQLQAAGQDVSDIDAQILATAKKYDPDATMPTSASKFFVGLRKKEIFGRPSKAAKLPPLVKPEVMRQKASEEVEQLARQPMQTLYNQRAAAAKQQQDTSVIDAAMVRKANLEGLAEAPADIETYYAWKRKIRHFVRPVDYSNRSVLKLYTDRDALKAAGRDTTAVDAAIKKLTEGKSSGSGAPSVGPSSTS</sequence>
<dbReference type="EMBL" id="CCYA01000250">
    <property type="protein sequence ID" value="CEH14963.1"/>
    <property type="molecule type" value="Genomic_DNA"/>
</dbReference>
<evidence type="ECO:0000256" key="1">
    <source>
        <dbReference type="SAM" id="MobiDB-lite"/>
    </source>
</evidence>
<evidence type="ECO:0000313" key="3">
    <source>
        <dbReference type="Proteomes" id="UP000054845"/>
    </source>
</evidence>
<dbReference type="Proteomes" id="UP000054845">
    <property type="component" value="Unassembled WGS sequence"/>
</dbReference>
<evidence type="ECO:0000313" key="2">
    <source>
        <dbReference type="EMBL" id="CEH14963.1"/>
    </source>
</evidence>
<feature type="region of interest" description="Disordered" evidence="1">
    <location>
        <begin position="1"/>
        <end position="23"/>
    </location>
</feature>
<accession>A0A0P1BG26</accession>
<protein>
    <submittedName>
        <fullName evidence="2">Uncharacterized protein</fullName>
    </submittedName>
</protein>
<proteinExistence type="predicted"/>
<dbReference type="OrthoDB" id="10405493at2759"/>
<name>A0A0P1BG26_9BASI</name>
<reference evidence="3" key="1">
    <citation type="submission" date="2014-09" db="EMBL/GenBank/DDBJ databases">
        <authorList>
            <person name="Sharma Rahul"/>
            <person name="Thines Marco"/>
        </authorList>
    </citation>
    <scope>NUCLEOTIDE SEQUENCE [LARGE SCALE GENOMIC DNA]</scope>
</reference>
<keyword evidence="3" id="KW-1185">Reference proteome</keyword>
<organism evidence="2 3">
    <name type="scientific">Ceraceosorus bombacis</name>
    <dbReference type="NCBI Taxonomy" id="401625"/>
    <lineage>
        <taxon>Eukaryota</taxon>
        <taxon>Fungi</taxon>
        <taxon>Dikarya</taxon>
        <taxon>Basidiomycota</taxon>
        <taxon>Ustilaginomycotina</taxon>
        <taxon>Exobasidiomycetes</taxon>
        <taxon>Ceraceosorales</taxon>
        <taxon>Ceraceosoraceae</taxon>
        <taxon>Ceraceosorus</taxon>
    </lineage>
</organism>
<dbReference type="AlphaFoldDB" id="A0A0P1BG26"/>